<dbReference type="RefSeq" id="WP_193995973.1">
    <property type="nucleotide sequence ID" value="NZ_JADEXP010000371.1"/>
</dbReference>
<proteinExistence type="predicted"/>
<name>A0A929FCZ0_LEPEC</name>
<gene>
    <name evidence="1" type="ORF">IQ260_25945</name>
</gene>
<keyword evidence="2" id="KW-1185">Reference proteome</keyword>
<dbReference type="EMBL" id="JADEXP010000371">
    <property type="protein sequence ID" value="MBE9070088.1"/>
    <property type="molecule type" value="Genomic_DNA"/>
</dbReference>
<evidence type="ECO:0000313" key="1">
    <source>
        <dbReference type="EMBL" id="MBE9070088.1"/>
    </source>
</evidence>
<protein>
    <submittedName>
        <fullName evidence="1">Uncharacterized protein</fullName>
    </submittedName>
</protein>
<dbReference type="AlphaFoldDB" id="A0A929FCZ0"/>
<organism evidence="1 2">
    <name type="scientific">Leptolyngbya cf. ectocarpi LEGE 11479</name>
    <dbReference type="NCBI Taxonomy" id="1828722"/>
    <lineage>
        <taxon>Bacteria</taxon>
        <taxon>Bacillati</taxon>
        <taxon>Cyanobacteriota</taxon>
        <taxon>Cyanophyceae</taxon>
        <taxon>Leptolyngbyales</taxon>
        <taxon>Leptolyngbyaceae</taxon>
        <taxon>Leptolyngbya group</taxon>
        <taxon>Leptolyngbya</taxon>
    </lineage>
</organism>
<dbReference type="Proteomes" id="UP000615026">
    <property type="component" value="Unassembled WGS sequence"/>
</dbReference>
<evidence type="ECO:0000313" key="2">
    <source>
        <dbReference type="Proteomes" id="UP000615026"/>
    </source>
</evidence>
<comment type="caution">
    <text evidence="1">The sequence shown here is derived from an EMBL/GenBank/DDBJ whole genome shotgun (WGS) entry which is preliminary data.</text>
</comment>
<reference evidence="1" key="1">
    <citation type="submission" date="2020-10" db="EMBL/GenBank/DDBJ databases">
        <authorList>
            <person name="Castelo-Branco R."/>
            <person name="Eusebio N."/>
            <person name="Adriana R."/>
            <person name="Vieira A."/>
            <person name="Brugerolle De Fraissinette N."/>
            <person name="Rezende De Castro R."/>
            <person name="Schneider M.P."/>
            <person name="Vasconcelos V."/>
            <person name="Leao P.N."/>
        </authorList>
    </citation>
    <scope>NUCLEOTIDE SEQUENCE</scope>
    <source>
        <strain evidence="1">LEGE 11479</strain>
    </source>
</reference>
<sequence length="91" mass="10418">MQTLAVQALPNDTLNNISEPPAKNLDMQRLGTRCWKTLVEKGVPFQDARELAIAVSHFMYRNTLPSNHQKSLIEQYYQQLRAADILSLQFS</sequence>
<accession>A0A929FCZ0</accession>